<keyword evidence="3" id="KW-0812">Transmembrane</keyword>
<comment type="caution">
    <text evidence="8">The sequence shown here is derived from an EMBL/GenBank/DDBJ whole genome shotgun (WGS) entry which is preliminary data.</text>
</comment>
<evidence type="ECO:0000313" key="8">
    <source>
        <dbReference type="EMBL" id="KOB75959.1"/>
    </source>
</evidence>
<reference evidence="8 9" key="1">
    <citation type="journal article" date="2015" name="Genome Biol. Evol.">
        <title>The genome of winter moth (Operophtera brumata) provides a genomic perspective on sexual dimorphism and phenology.</title>
        <authorList>
            <person name="Derks M.F."/>
            <person name="Smit S."/>
            <person name="Salis L."/>
            <person name="Schijlen E."/>
            <person name="Bossers A."/>
            <person name="Mateman C."/>
            <person name="Pijl A.S."/>
            <person name="de Ridder D."/>
            <person name="Groenen M.A."/>
            <person name="Visser M.E."/>
            <person name="Megens H.J."/>
        </authorList>
    </citation>
    <scope>NUCLEOTIDE SEQUENCE [LARGE SCALE GENOMIC DNA]</scope>
    <source>
        <strain evidence="8">WM2013NL</strain>
        <tissue evidence="8">Head and thorax</tissue>
    </source>
</reference>
<evidence type="ECO:0000256" key="3">
    <source>
        <dbReference type="ARBA" id="ARBA00022692"/>
    </source>
</evidence>
<dbReference type="Pfam" id="PF04884">
    <property type="entry name" value="UVB_sens_prot"/>
    <property type="match status" value="2"/>
</dbReference>
<dbReference type="GO" id="GO:0016020">
    <property type="term" value="C:membrane"/>
    <property type="evidence" value="ECO:0007669"/>
    <property type="project" value="UniProtKB-SubCell"/>
</dbReference>
<evidence type="ECO:0000259" key="7">
    <source>
        <dbReference type="Pfam" id="PF24160"/>
    </source>
</evidence>
<dbReference type="Proteomes" id="UP000037510">
    <property type="component" value="Unassembled WGS sequence"/>
</dbReference>
<feature type="non-terminal residue" evidence="8">
    <location>
        <position position="1"/>
    </location>
</feature>
<organism evidence="8 9">
    <name type="scientific">Operophtera brumata</name>
    <name type="common">Winter moth</name>
    <name type="synonym">Phalaena brumata</name>
    <dbReference type="NCBI Taxonomy" id="104452"/>
    <lineage>
        <taxon>Eukaryota</taxon>
        <taxon>Metazoa</taxon>
        <taxon>Ecdysozoa</taxon>
        <taxon>Arthropoda</taxon>
        <taxon>Hexapoda</taxon>
        <taxon>Insecta</taxon>
        <taxon>Pterygota</taxon>
        <taxon>Neoptera</taxon>
        <taxon>Endopterygota</taxon>
        <taxon>Lepidoptera</taxon>
        <taxon>Glossata</taxon>
        <taxon>Ditrysia</taxon>
        <taxon>Geometroidea</taxon>
        <taxon>Geometridae</taxon>
        <taxon>Larentiinae</taxon>
        <taxon>Operophtera</taxon>
    </lineage>
</organism>
<dbReference type="AlphaFoldDB" id="A0A0L7LKR8"/>
<evidence type="ECO:0000256" key="2">
    <source>
        <dbReference type="ARBA" id="ARBA00007558"/>
    </source>
</evidence>
<accession>A0A0L7LKR8</accession>
<evidence type="ECO:0000256" key="5">
    <source>
        <dbReference type="ARBA" id="ARBA00023136"/>
    </source>
</evidence>
<comment type="similarity">
    <text evidence="2">Belongs to the RUS1 family.</text>
</comment>
<dbReference type="Pfam" id="PF24160">
    <property type="entry name" value="UVB_sens_C"/>
    <property type="match status" value="1"/>
</dbReference>
<dbReference type="InterPro" id="IPR006968">
    <property type="entry name" value="RUS_fam"/>
</dbReference>
<dbReference type="EMBL" id="JTDY01000766">
    <property type="protein sequence ID" value="KOB75959.1"/>
    <property type="molecule type" value="Genomic_DNA"/>
</dbReference>
<feature type="domain" description="Protein root UVB sensitive/RUS" evidence="6">
    <location>
        <begin position="141"/>
        <end position="184"/>
    </location>
</feature>
<feature type="domain" description="Protein root UVB sensitive/RUS" evidence="6">
    <location>
        <begin position="17"/>
        <end position="137"/>
    </location>
</feature>
<gene>
    <name evidence="8" type="ORF">OBRU01_03330</name>
</gene>
<keyword evidence="4" id="KW-1133">Transmembrane helix</keyword>
<evidence type="ECO:0000259" key="6">
    <source>
        <dbReference type="Pfam" id="PF04884"/>
    </source>
</evidence>
<sequence>QAGIVVVSSSGKTDANDWLQSIFLPQGYPDSVSKDYLAYQIWDTAQAFCSTISGILATQEVLRGVGVGDANATPLAATITWILKDGCGYIGRILFAYSHGIYLDAYSKKWRIYADILNNAAMCIEIALPLFIDYASFALVAMTQHHAIIGNLADVSAKDSAQETAVNLVASGTALLILTIFGDDGAPRNVQLFCRKGSVPSDPQRAKIPACHRPIPEIRDHRICGFSIELGQSLSKVFKKNPQAAHLKKLSKIYEYRNYILVPNIQSKYMHVLIKEEANVQDVLCAYLHATLLAIITCAINDIPLPVYTNETNEERPFAQVCRTLQSVEWSRYEAHIPNCGFAYDPSYELTRYLDKIVQKEWPKVSAGLSQTEEMKDKNIQSDSAHEIQSEPFQDVVELENQEKNDGVFTIEPSLLMLPSDSNTELPFLYSNL</sequence>
<evidence type="ECO:0000313" key="9">
    <source>
        <dbReference type="Proteomes" id="UP000037510"/>
    </source>
</evidence>
<feature type="non-terminal residue" evidence="8">
    <location>
        <position position="433"/>
    </location>
</feature>
<dbReference type="PANTHER" id="PTHR12770">
    <property type="entry name" value="RUS1 FAMILY PROTEIN C16ORF58"/>
    <property type="match status" value="1"/>
</dbReference>
<proteinExistence type="inferred from homology"/>
<evidence type="ECO:0000256" key="1">
    <source>
        <dbReference type="ARBA" id="ARBA00004370"/>
    </source>
</evidence>
<dbReference type="InterPro" id="IPR054549">
    <property type="entry name" value="UVB_sens_RUS_dom"/>
</dbReference>
<dbReference type="PANTHER" id="PTHR12770:SF31">
    <property type="entry name" value="RUS FAMILY MEMBER 1"/>
    <property type="match status" value="1"/>
</dbReference>
<keyword evidence="9" id="KW-1185">Reference proteome</keyword>
<feature type="domain" description="Root UVB sensitive protein C-terminal" evidence="7">
    <location>
        <begin position="226"/>
        <end position="312"/>
    </location>
</feature>
<evidence type="ECO:0000256" key="4">
    <source>
        <dbReference type="ARBA" id="ARBA00022989"/>
    </source>
</evidence>
<comment type="subcellular location">
    <subcellularLocation>
        <location evidence="1">Membrane</location>
    </subcellularLocation>
</comment>
<name>A0A0L7LKR8_OPEBR</name>
<keyword evidence="5" id="KW-0472">Membrane</keyword>
<dbReference type="InterPro" id="IPR055412">
    <property type="entry name" value="UVB_sens_C"/>
</dbReference>
<protein>
    <submittedName>
        <fullName evidence="8">UPF0420 protein C16orf58</fullName>
    </submittedName>
</protein>